<comment type="caution">
    <text evidence="1">The sequence shown here is derived from an EMBL/GenBank/DDBJ whole genome shotgun (WGS) entry which is preliminary data.</text>
</comment>
<name>A0AAD5CXF7_AMBAR</name>
<dbReference type="AlphaFoldDB" id="A0AAD5CXF7"/>
<gene>
    <name evidence="1" type="ORF">M8C21_032650</name>
</gene>
<feature type="non-terminal residue" evidence="1">
    <location>
        <position position="103"/>
    </location>
</feature>
<organism evidence="1 2">
    <name type="scientific">Ambrosia artemisiifolia</name>
    <name type="common">Common ragweed</name>
    <dbReference type="NCBI Taxonomy" id="4212"/>
    <lineage>
        <taxon>Eukaryota</taxon>
        <taxon>Viridiplantae</taxon>
        <taxon>Streptophyta</taxon>
        <taxon>Embryophyta</taxon>
        <taxon>Tracheophyta</taxon>
        <taxon>Spermatophyta</taxon>
        <taxon>Magnoliopsida</taxon>
        <taxon>eudicotyledons</taxon>
        <taxon>Gunneridae</taxon>
        <taxon>Pentapetalae</taxon>
        <taxon>asterids</taxon>
        <taxon>campanulids</taxon>
        <taxon>Asterales</taxon>
        <taxon>Asteraceae</taxon>
        <taxon>Asteroideae</taxon>
        <taxon>Heliantheae alliance</taxon>
        <taxon>Heliantheae</taxon>
        <taxon>Ambrosia</taxon>
    </lineage>
</organism>
<evidence type="ECO:0000313" key="1">
    <source>
        <dbReference type="EMBL" id="KAI7750068.1"/>
    </source>
</evidence>
<sequence length="103" mass="12383">MTASFVRRNIVSMLSRFTSKEQEFSQGDEMMPPKRMKYRGDSLMEANCDEKRRKAHKRLVLGYPTLFLECFLMDLCLRRFKEILYVTMYIFYLDNKFVEDIGL</sequence>
<evidence type="ECO:0000313" key="2">
    <source>
        <dbReference type="Proteomes" id="UP001206925"/>
    </source>
</evidence>
<accession>A0AAD5CXF7</accession>
<dbReference type="EMBL" id="JAMZMK010006224">
    <property type="protein sequence ID" value="KAI7750068.1"/>
    <property type="molecule type" value="Genomic_DNA"/>
</dbReference>
<dbReference type="Proteomes" id="UP001206925">
    <property type="component" value="Unassembled WGS sequence"/>
</dbReference>
<reference evidence="1" key="1">
    <citation type="submission" date="2022-06" db="EMBL/GenBank/DDBJ databases">
        <title>Uncovering the hologenomic basis of an extraordinary plant invasion.</title>
        <authorList>
            <person name="Bieker V.C."/>
            <person name="Martin M.D."/>
            <person name="Gilbert T."/>
            <person name="Hodgins K."/>
            <person name="Battlay P."/>
            <person name="Petersen B."/>
            <person name="Wilson J."/>
        </authorList>
    </citation>
    <scope>NUCLEOTIDE SEQUENCE</scope>
    <source>
        <strain evidence="1">AA19_3_7</strain>
        <tissue evidence="1">Leaf</tissue>
    </source>
</reference>
<protein>
    <submittedName>
        <fullName evidence="1">Uncharacterized protein</fullName>
    </submittedName>
</protein>
<proteinExistence type="predicted"/>
<keyword evidence="2" id="KW-1185">Reference proteome</keyword>